<dbReference type="EMBL" id="JACRYT010000005">
    <property type="protein sequence ID" value="MBC6679568.1"/>
    <property type="molecule type" value="Genomic_DNA"/>
</dbReference>
<keyword evidence="1" id="KW-0472">Membrane</keyword>
<feature type="transmembrane region" description="Helical" evidence="1">
    <location>
        <begin position="315"/>
        <end position="336"/>
    </location>
</feature>
<comment type="caution">
    <text evidence="2">The sequence shown here is derived from an EMBL/GenBank/DDBJ whole genome shotgun (WGS) entry which is preliminary data.</text>
</comment>
<feature type="transmembrane region" description="Helical" evidence="1">
    <location>
        <begin position="12"/>
        <end position="45"/>
    </location>
</feature>
<feature type="transmembrane region" description="Helical" evidence="1">
    <location>
        <begin position="373"/>
        <end position="394"/>
    </location>
</feature>
<keyword evidence="1" id="KW-0812">Transmembrane</keyword>
<keyword evidence="1" id="KW-1133">Transmembrane helix</keyword>
<feature type="transmembrane region" description="Helical" evidence="1">
    <location>
        <begin position="134"/>
        <end position="155"/>
    </location>
</feature>
<dbReference type="AlphaFoldDB" id="A0A923NP64"/>
<feature type="transmembrane region" description="Helical" evidence="1">
    <location>
        <begin position="406"/>
        <end position="431"/>
    </location>
</feature>
<feature type="transmembrane region" description="Helical" evidence="1">
    <location>
        <begin position="222"/>
        <end position="247"/>
    </location>
</feature>
<proteinExistence type="predicted"/>
<feature type="transmembrane region" description="Helical" evidence="1">
    <location>
        <begin position="66"/>
        <end position="84"/>
    </location>
</feature>
<reference evidence="2" key="1">
    <citation type="submission" date="2020-08" db="EMBL/GenBank/DDBJ databases">
        <title>Genome public.</title>
        <authorList>
            <person name="Liu C."/>
            <person name="Sun Q."/>
        </authorList>
    </citation>
    <scope>NUCLEOTIDE SEQUENCE</scope>
    <source>
        <strain evidence="2">BX12</strain>
    </source>
</reference>
<feature type="transmembrane region" description="Helical" evidence="1">
    <location>
        <begin position="187"/>
        <end position="210"/>
    </location>
</feature>
<accession>A0A923NP64</accession>
<name>A0A923NP64_9FIRM</name>
<feature type="transmembrane region" description="Helical" evidence="1">
    <location>
        <begin position="259"/>
        <end position="278"/>
    </location>
</feature>
<sequence>MIRLEYPSLYRWTIGFAVLFSSMVGGTILGISMNKIALIPLFIVLCIERIQNVNINPKMYLRFPHLMFVMYCILCGISDLIALFNSSAIDKYPLYLPIAEKNAIQMIIVYIPLALLVWNSVYCKTFKNIFFKALKYVAYIHCGWAGLQFICFTTLQLDVNTFFFEEVWHGILGIEYGSVYTYENGILAMRITGLTCDTAYLSILLVLGFLMSKSWIPKAMCIGVTILSMSRTGMLAMVVAIILEMIMRENKNQLHLKKLFMGINGFLLACGVMVILYMKIPEIQYYVDYSYERVKNIWSFATGGTYDSTSIHLNYLLYLIPMFITMLNPLQCFVGVGPRVSIPTYIEFAKENNLAYEHNYTHSLSIECDVADLLIGSGLIGFFLYYYMFFTIFFHTSDKMLKKAIVIFVIAGVTYQFNAMTLLILFIIIALGEFSKLRTLEDYERDYKIGEIIYEAKPD</sequence>
<organism evidence="2 3">
    <name type="scientific">Zhenpiania hominis</name>
    <dbReference type="NCBI Taxonomy" id="2763644"/>
    <lineage>
        <taxon>Bacteria</taxon>
        <taxon>Bacillati</taxon>
        <taxon>Bacillota</taxon>
        <taxon>Clostridia</taxon>
        <taxon>Peptostreptococcales</taxon>
        <taxon>Anaerovoracaceae</taxon>
        <taxon>Zhenpiania</taxon>
    </lineage>
</organism>
<evidence type="ECO:0000256" key="1">
    <source>
        <dbReference type="SAM" id="Phobius"/>
    </source>
</evidence>
<gene>
    <name evidence="2" type="ORF">H9L42_06985</name>
</gene>
<protein>
    <submittedName>
        <fullName evidence="2">Uncharacterized protein</fullName>
    </submittedName>
</protein>
<dbReference type="Proteomes" id="UP000602647">
    <property type="component" value="Unassembled WGS sequence"/>
</dbReference>
<keyword evidence="3" id="KW-1185">Reference proteome</keyword>
<feature type="transmembrane region" description="Helical" evidence="1">
    <location>
        <begin position="104"/>
        <end position="122"/>
    </location>
</feature>
<evidence type="ECO:0000313" key="2">
    <source>
        <dbReference type="EMBL" id="MBC6679568.1"/>
    </source>
</evidence>
<dbReference type="RefSeq" id="WP_187302672.1">
    <property type="nucleotide sequence ID" value="NZ_JACRYT010000005.1"/>
</dbReference>
<evidence type="ECO:0000313" key="3">
    <source>
        <dbReference type="Proteomes" id="UP000602647"/>
    </source>
</evidence>